<evidence type="ECO:0000313" key="9">
    <source>
        <dbReference type="EMBL" id="EYD72565.1"/>
    </source>
</evidence>
<evidence type="ECO:0000256" key="7">
    <source>
        <dbReference type="ARBA" id="ARBA00023136"/>
    </source>
</evidence>
<feature type="transmembrane region" description="Helical" evidence="8">
    <location>
        <begin position="151"/>
        <end position="173"/>
    </location>
</feature>
<evidence type="ECO:0000256" key="2">
    <source>
        <dbReference type="ARBA" id="ARBA00007935"/>
    </source>
</evidence>
<dbReference type="HOGENOM" id="CLU_013016_0_1_5"/>
<dbReference type="PANTHER" id="PTHR30472">
    <property type="entry name" value="FERRIC ENTEROBACTIN TRANSPORT SYSTEM PERMEASE PROTEIN"/>
    <property type="match status" value="1"/>
</dbReference>
<gene>
    <name evidence="9" type="ORF">Lokhon_01366</name>
</gene>
<dbReference type="Gene3D" id="1.10.3470.10">
    <property type="entry name" value="ABC transporter involved in vitamin B12 uptake, BtuC"/>
    <property type="match status" value="1"/>
</dbReference>
<accession>A0A017HE49</accession>
<dbReference type="RefSeq" id="WP_017928849.1">
    <property type="nucleotide sequence ID" value="NZ_KB822999.1"/>
</dbReference>
<feature type="transmembrane region" description="Helical" evidence="8">
    <location>
        <begin position="283"/>
        <end position="306"/>
    </location>
</feature>
<keyword evidence="6 8" id="KW-1133">Transmembrane helix</keyword>
<feature type="transmembrane region" description="Helical" evidence="8">
    <location>
        <begin position="312"/>
        <end position="329"/>
    </location>
</feature>
<dbReference type="FunFam" id="1.10.3470.10:FF:000001">
    <property type="entry name" value="Vitamin B12 ABC transporter permease BtuC"/>
    <property type="match status" value="1"/>
</dbReference>
<dbReference type="SUPFAM" id="SSF81345">
    <property type="entry name" value="ABC transporter involved in vitamin B12 uptake, BtuC"/>
    <property type="match status" value="1"/>
</dbReference>
<dbReference type="InterPro" id="IPR037294">
    <property type="entry name" value="ABC_BtuC-like"/>
</dbReference>
<keyword evidence="10" id="KW-1185">Reference proteome</keyword>
<dbReference type="EMBL" id="APGJ01000004">
    <property type="protein sequence ID" value="EYD72565.1"/>
    <property type="molecule type" value="Genomic_DNA"/>
</dbReference>
<dbReference type="Pfam" id="PF01032">
    <property type="entry name" value="FecCD"/>
    <property type="match status" value="1"/>
</dbReference>
<dbReference type="eggNOG" id="COG0609">
    <property type="taxonomic scope" value="Bacteria"/>
</dbReference>
<comment type="similarity">
    <text evidence="2">Belongs to the binding-protein-dependent transport system permease family. FecCD subfamily.</text>
</comment>
<dbReference type="STRING" id="1122180.Lokhon_01366"/>
<dbReference type="Proteomes" id="UP000025047">
    <property type="component" value="Unassembled WGS sequence"/>
</dbReference>
<dbReference type="GO" id="GO:0022857">
    <property type="term" value="F:transmembrane transporter activity"/>
    <property type="evidence" value="ECO:0007669"/>
    <property type="project" value="InterPro"/>
</dbReference>
<keyword evidence="3" id="KW-0813">Transport</keyword>
<dbReference type="GO" id="GO:0005886">
    <property type="term" value="C:plasma membrane"/>
    <property type="evidence" value="ECO:0007669"/>
    <property type="project" value="UniProtKB-SubCell"/>
</dbReference>
<evidence type="ECO:0000256" key="1">
    <source>
        <dbReference type="ARBA" id="ARBA00004651"/>
    </source>
</evidence>
<name>A0A017HE49_9RHOB</name>
<evidence type="ECO:0000256" key="3">
    <source>
        <dbReference type="ARBA" id="ARBA00022448"/>
    </source>
</evidence>
<protein>
    <submittedName>
        <fullName evidence="9">Iron(III) dicitrate transport system permease protein FecD</fullName>
    </submittedName>
</protein>
<dbReference type="AlphaFoldDB" id="A0A017HE49"/>
<evidence type="ECO:0000256" key="8">
    <source>
        <dbReference type="SAM" id="Phobius"/>
    </source>
</evidence>
<dbReference type="GO" id="GO:0033214">
    <property type="term" value="P:siderophore-iron import into cell"/>
    <property type="evidence" value="ECO:0007669"/>
    <property type="project" value="TreeGrafter"/>
</dbReference>
<feature type="transmembrane region" description="Helical" evidence="8">
    <location>
        <begin position="241"/>
        <end position="271"/>
    </location>
</feature>
<comment type="caution">
    <text evidence="9">The sequence shown here is derived from an EMBL/GenBank/DDBJ whole genome shotgun (WGS) entry which is preliminary data.</text>
</comment>
<evidence type="ECO:0000313" key="10">
    <source>
        <dbReference type="Proteomes" id="UP000025047"/>
    </source>
</evidence>
<dbReference type="PATRIC" id="fig|1122180.6.peg.1351"/>
<keyword evidence="5 8" id="KW-0812">Transmembrane</keyword>
<keyword evidence="7 8" id="KW-0472">Membrane</keyword>
<keyword evidence="4" id="KW-1003">Cell membrane</keyword>
<organism evidence="9 10">
    <name type="scientific">Limimaricola hongkongensis DSM 17492</name>
    <dbReference type="NCBI Taxonomy" id="1122180"/>
    <lineage>
        <taxon>Bacteria</taxon>
        <taxon>Pseudomonadati</taxon>
        <taxon>Pseudomonadota</taxon>
        <taxon>Alphaproteobacteria</taxon>
        <taxon>Rhodobacterales</taxon>
        <taxon>Paracoccaceae</taxon>
        <taxon>Limimaricola</taxon>
    </lineage>
</organism>
<feature type="transmembrane region" description="Helical" evidence="8">
    <location>
        <begin position="117"/>
        <end position="139"/>
    </location>
</feature>
<dbReference type="InterPro" id="IPR000522">
    <property type="entry name" value="ABC_transptr_permease_BtuC"/>
</dbReference>
<comment type="subcellular location">
    <subcellularLocation>
        <location evidence="1">Cell membrane</location>
        <topology evidence="1">Multi-pass membrane protein</topology>
    </subcellularLocation>
</comment>
<evidence type="ECO:0000256" key="6">
    <source>
        <dbReference type="ARBA" id="ARBA00022989"/>
    </source>
</evidence>
<reference evidence="9 10" key="1">
    <citation type="submission" date="2013-03" db="EMBL/GenBank/DDBJ databases">
        <authorList>
            <person name="Fiebig A."/>
            <person name="Goeker M."/>
            <person name="Klenk H.-P.P."/>
        </authorList>
    </citation>
    <scope>NUCLEOTIDE SEQUENCE [LARGE SCALE GENOMIC DNA]</scope>
    <source>
        <strain evidence="9 10">DSM 17492</strain>
    </source>
</reference>
<feature type="transmembrane region" description="Helical" evidence="8">
    <location>
        <begin position="92"/>
        <end position="111"/>
    </location>
</feature>
<dbReference type="CDD" id="cd06550">
    <property type="entry name" value="TM_ABC_iron-siderophores_like"/>
    <property type="match status" value="1"/>
</dbReference>
<feature type="transmembrane region" description="Helical" evidence="8">
    <location>
        <begin position="59"/>
        <end position="80"/>
    </location>
</feature>
<proteinExistence type="inferred from homology"/>
<evidence type="ECO:0000256" key="4">
    <source>
        <dbReference type="ARBA" id="ARBA00022475"/>
    </source>
</evidence>
<evidence type="ECO:0000256" key="5">
    <source>
        <dbReference type="ARBA" id="ARBA00022692"/>
    </source>
</evidence>
<dbReference type="PANTHER" id="PTHR30472:SF67">
    <property type="entry name" value="PERMEASE OF ABC TRANSPORTER-RELATED"/>
    <property type="match status" value="1"/>
</dbReference>
<sequence length="336" mass="34723">MTSARTTLLWPVSLALLGASMLAGVFWGTAAIGWADRWAILTGDADAPRSLSLIVWQWRLPRVLAVALIGAGLSLAGALMQTALRNPLADPYLMGLSSGASAAAVAMIIWAPAWIVAALGVPAAAFLGACAAFAITLGLSVRPGRMLSPLVVILAGVAVSLMFQSLTAFFLYLGDPQATRAALGWLMGTAAGTGWGDLPVPLVATAVVAAGALWRAGDLDMLLLGDERAAALGLRVAPLRLAIFAGAALLTGLSVALAGIVGFVGLIVPHMARLLTGARHRRLLPLAMLLGAVVLVCVDLLCRTLLAPEELPLGVLLALFAAPPFIFILRRVRDVL</sequence>